<name>A0ABQ4N370_9BACL</name>
<dbReference type="SUPFAM" id="SSF81606">
    <property type="entry name" value="PP2C-like"/>
    <property type="match status" value="1"/>
</dbReference>
<dbReference type="Gene3D" id="3.60.40.10">
    <property type="entry name" value="PPM-type phosphatase domain"/>
    <property type="match status" value="1"/>
</dbReference>
<feature type="domain" description="PPM-type phosphatase" evidence="1">
    <location>
        <begin position="11"/>
        <end position="144"/>
    </location>
</feature>
<evidence type="ECO:0000313" key="2">
    <source>
        <dbReference type="EMBL" id="GIQ62416.1"/>
    </source>
</evidence>
<dbReference type="InterPro" id="IPR036457">
    <property type="entry name" value="PPM-type-like_dom_sf"/>
</dbReference>
<sequence length="182" mass="20457">MQVETISIKGTGDWNEDALVVNGQAGLYGVLDGATSLHPFRGPNGETGGYLASHLIQDYFQALNREEASETPLNELVLRANTLLREAMRESGIDLSDKSSLWTSALALVRIHEKYVDFAQAGDCMIAALYEDGSVRNVSRDHVDHVDYESRKIWMDGIRRGIRRKDELWELVKPVILKIKKE</sequence>
<proteinExistence type="predicted"/>
<protein>
    <recommendedName>
        <fullName evidence="1">PPM-type phosphatase domain-containing protein</fullName>
    </recommendedName>
</protein>
<dbReference type="EMBL" id="BOVJ01000030">
    <property type="protein sequence ID" value="GIQ62416.1"/>
    <property type="molecule type" value="Genomic_DNA"/>
</dbReference>
<keyword evidence="3" id="KW-1185">Reference proteome</keyword>
<dbReference type="Proteomes" id="UP000680304">
    <property type="component" value="Unassembled WGS sequence"/>
</dbReference>
<evidence type="ECO:0000259" key="1">
    <source>
        <dbReference type="Pfam" id="PF13672"/>
    </source>
</evidence>
<dbReference type="InterPro" id="IPR001932">
    <property type="entry name" value="PPM-type_phosphatase-like_dom"/>
</dbReference>
<accession>A0ABQ4N370</accession>
<gene>
    <name evidence="2" type="ORF">PACILC2_09840</name>
</gene>
<organism evidence="2 3">
    <name type="scientific">Paenibacillus cisolokensis</name>
    <dbReference type="NCBI Taxonomy" id="1658519"/>
    <lineage>
        <taxon>Bacteria</taxon>
        <taxon>Bacillati</taxon>
        <taxon>Bacillota</taxon>
        <taxon>Bacilli</taxon>
        <taxon>Bacillales</taxon>
        <taxon>Paenibacillaceae</taxon>
        <taxon>Paenibacillus</taxon>
    </lineage>
</organism>
<dbReference type="Pfam" id="PF13672">
    <property type="entry name" value="PP2C_2"/>
    <property type="match status" value="1"/>
</dbReference>
<reference evidence="2 3" key="1">
    <citation type="submission" date="2021-04" db="EMBL/GenBank/DDBJ databases">
        <title>Draft genome sequence of Paenibacillus cisolokensis, LC2-13A.</title>
        <authorList>
            <person name="Uke A."/>
            <person name="Chhe C."/>
            <person name="Baramee S."/>
            <person name="Kosugi A."/>
        </authorList>
    </citation>
    <scope>NUCLEOTIDE SEQUENCE [LARGE SCALE GENOMIC DNA]</scope>
    <source>
        <strain evidence="2 3">LC2-13A</strain>
    </source>
</reference>
<evidence type="ECO:0000313" key="3">
    <source>
        <dbReference type="Proteomes" id="UP000680304"/>
    </source>
</evidence>
<comment type="caution">
    <text evidence="2">The sequence shown here is derived from an EMBL/GenBank/DDBJ whole genome shotgun (WGS) entry which is preliminary data.</text>
</comment>